<keyword evidence="3" id="KW-1185">Reference proteome</keyword>
<feature type="domain" description="Reverse transcriptase zinc-binding" evidence="1">
    <location>
        <begin position="15"/>
        <end position="75"/>
    </location>
</feature>
<organism evidence="2 3">
    <name type="scientific">Cannabis sativa</name>
    <name type="common">Hemp</name>
    <name type="synonym">Marijuana</name>
    <dbReference type="NCBI Taxonomy" id="3483"/>
    <lineage>
        <taxon>Eukaryota</taxon>
        <taxon>Viridiplantae</taxon>
        <taxon>Streptophyta</taxon>
        <taxon>Embryophyta</taxon>
        <taxon>Tracheophyta</taxon>
        <taxon>Spermatophyta</taxon>
        <taxon>Magnoliopsida</taxon>
        <taxon>eudicotyledons</taxon>
        <taxon>Gunneridae</taxon>
        <taxon>Pentapetalae</taxon>
        <taxon>rosids</taxon>
        <taxon>fabids</taxon>
        <taxon>Rosales</taxon>
        <taxon>Cannabaceae</taxon>
        <taxon>Cannabis</taxon>
    </lineage>
</organism>
<dbReference type="Pfam" id="PF13966">
    <property type="entry name" value="zf-RVT"/>
    <property type="match status" value="1"/>
</dbReference>
<evidence type="ECO:0000259" key="1">
    <source>
        <dbReference type="Pfam" id="PF13966"/>
    </source>
</evidence>
<gene>
    <name evidence="2" type="ORF">G4B88_018818</name>
</gene>
<dbReference type="Proteomes" id="UP000583929">
    <property type="component" value="Unassembled WGS sequence"/>
</dbReference>
<dbReference type="EMBL" id="JAATIQ010000894">
    <property type="protein sequence ID" value="KAF4346910.1"/>
    <property type="molecule type" value="Genomic_DNA"/>
</dbReference>
<evidence type="ECO:0000313" key="3">
    <source>
        <dbReference type="Proteomes" id="UP000583929"/>
    </source>
</evidence>
<dbReference type="InterPro" id="IPR026960">
    <property type="entry name" value="RVT-Znf"/>
</dbReference>
<dbReference type="AlphaFoldDB" id="A0A7J6DM55"/>
<evidence type="ECO:0000313" key="2">
    <source>
        <dbReference type="EMBL" id="KAF4346910.1"/>
    </source>
</evidence>
<accession>A0A7J6DM55</accession>
<protein>
    <recommendedName>
        <fullName evidence="1">Reverse transcriptase zinc-binding domain-containing protein</fullName>
    </recommendedName>
</protein>
<reference evidence="2 3" key="1">
    <citation type="journal article" date="2020" name="bioRxiv">
        <title>Sequence and annotation of 42 cannabis genomes reveals extensive copy number variation in cannabinoid synthesis and pathogen resistance genes.</title>
        <authorList>
            <person name="Mckernan K.J."/>
            <person name="Helbert Y."/>
            <person name="Kane L.T."/>
            <person name="Ebling H."/>
            <person name="Zhang L."/>
            <person name="Liu B."/>
            <person name="Eaton Z."/>
            <person name="Mclaughlin S."/>
            <person name="Kingan S."/>
            <person name="Baybayan P."/>
            <person name="Concepcion G."/>
            <person name="Jordan M."/>
            <person name="Riva A."/>
            <person name="Barbazuk W."/>
            <person name="Harkins T."/>
        </authorList>
    </citation>
    <scope>NUCLEOTIDE SEQUENCE [LARGE SCALE GENOMIC DNA]</scope>
    <source>
        <strain evidence="3">cv. Jamaican Lion 4</strain>
        <tissue evidence="2">Leaf</tissue>
    </source>
</reference>
<name>A0A7J6DM55_CANSA</name>
<sequence length="176" mass="20482">MNEMNLNQAVRGNKFSGKGCYNLFVEGIKVDFARAIWDKLVVPNHRFIFWQIANSQLLTQDYLQRIMAIPSHLCPVTVAINTWLGDFHWPRSTAELLYNCCNMDTGLVFRIWNAVLAATLYFLWKNRNTCIYELCCATPSSLSLEIRKIVQLRILSKGPFKDCKRNKYVINVIKNW</sequence>
<comment type="caution">
    <text evidence="2">The sequence shown here is derived from an EMBL/GenBank/DDBJ whole genome shotgun (WGS) entry which is preliminary data.</text>
</comment>
<proteinExistence type="predicted"/>